<feature type="region of interest" description="Disordered" evidence="1">
    <location>
        <begin position="345"/>
        <end position="368"/>
    </location>
</feature>
<feature type="compositionally biased region" description="Polar residues" evidence="1">
    <location>
        <begin position="458"/>
        <end position="472"/>
    </location>
</feature>
<dbReference type="AlphaFoldDB" id="A0A8K0ACB8"/>
<evidence type="ECO:0000256" key="1">
    <source>
        <dbReference type="SAM" id="MobiDB-lite"/>
    </source>
</evidence>
<feature type="compositionally biased region" description="Basic and acidic residues" evidence="1">
    <location>
        <begin position="444"/>
        <end position="457"/>
    </location>
</feature>
<dbReference type="EMBL" id="OV696693">
    <property type="protein sequence ID" value="CAH1271347.1"/>
    <property type="molecule type" value="Genomic_DNA"/>
</dbReference>
<protein>
    <submittedName>
        <fullName evidence="2">Hypp4631 protein</fullName>
    </submittedName>
</protein>
<feature type="compositionally biased region" description="Polar residues" evidence="1">
    <location>
        <begin position="57"/>
        <end position="74"/>
    </location>
</feature>
<feature type="region of interest" description="Disordered" evidence="1">
    <location>
        <begin position="576"/>
        <end position="596"/>
    </location>
</feature>
<feature type="region of interest" description="Disordered" evidence="1">
    <location>
        <begin position="25"/>
        <end position="148"/>
    </location>
</feature>
<feature type="region of interest" description="Disordered" evidence="1">
    <location>
        <begin position="392"/>
        <end position="556"/>
    </location>
</feature>
<feature type="compositionally biased region" description="Polar residues" evidence="1">
    <location>
        <begin position="416"/>
        <end position="426"/>
    </location>
</feature>
<feature type="compositionally biased region" description="Low complexity" evidence="1">
    <location>
        <begin position="125"/>
        <end position="136"/>
    </location>
</feature>
<feature type="compositionally biased region" description="Polar residues" evidence="1">
    <location>
        <begin position="539"/>
        <end position="553"/>
    </location>
</feature>
<feature type="compositionally biased region" description="Basic residues" evidence="1">
    <location>
        <begin position="106"/>
        <end position="119"/>
    </location>
</feature>
<sequence>MPRSVKQKRYSSRWANEAATLAKTLTKRRYDHGNNVTTQRTEETGVSPLPAVDEPTKTQATQEDNGRKNVSNLTIDFKDDKTKTRSAHRSNDPASDDSSSDEWRPYSRRRKRHKKRHPSGRKESTSSSTNSSYSPSERTPSTAKDTELSTHKITFTSCQFIPLTSSTDEDSDEGTTPKQKATRVNLDGTTTDGGLETSSSIKPYAVWSEFCAKLDHELKENRSRQDKLKAKLKYDANKTYKMYVAKKENALSKTKEAKELLGKTKSTAIDKHLPSSQSTPVEAKTSAIPLEESRGSDGLEKITSRRRVVMQVAKRTAMNLTTSQAKYDTRSVKRPALLTTALPKVPISSSAKRPPVSGTARTQSWTSEHRRRIVVQWLKTLQNPVKRTWNKRPYTSLTVPPLSQSTLPKPTPAQPKPNTCTISSVSDKGPEPNRTTQQSVTGADKAKNKDHGYKLESESSGISGLQNPSSQDPCEATSAIEKGTADNVLSKDTTKRTTKLQHSVWSSDSELDSSCDNKRSDQESTSNIEISKTTLEEATVQSTTTADKGNVETSEGVVSKTTADAAMASPDVSTCALSTQTSSINTPVEKQSSSLR</sequence>
<feature type="compositionally biased region" description="Low complexity" evidence="1">
    <location>
        <begin position="503"/>
        <end position="514"/>
    </location>
</feature>
<feature type="compositionally biased region" description="Low complexity" evidence="1">
    <location>
        <begin position="186"/>
        <end position="195"/>
    </location>
</feature>
<gene>
    <name evidence="2" type="primary">Hypp4631</name>
    <name evidence="2" type="ORF">BLAG_LOCUS23413</name>
</gene>
<evidence type="ECO:0000313" key="2">
    <source>
        <dbReference type="EMBL" id="CAH1271347.1"/>
    </source>
</evidence>
<organism evidence="2 3">
    <name type="scientific">Branchiostoma lanceolatum</name>
    <name type="common">Common lancelet</name>
    <name type="synonym">Amphioxus lanceolatum</name>
    <dbReference type="NCBI Taxonomy" id="7740"/>
    <lineage>
        <taxon>Eukaryota</taxon>
        <taxon>Metazoa</taxon>
        <taxon>Chordata</taxon>
        <taxon>Cephalochordata</taxon>
        <taxon>Leptocardii</taxon>
        <taxon>Amphioxiformes</taxon>
        <taxon>Branchiostomatidae</taxon>
        <taxon>Branchiostoma</taxon>
    </lineage>
</organism>
<feature type="region of interest" description="Disordered" evidence="1">
    <location>
        <begin position="164"/>
        <end position="197"/>
    </location>
</feature>
<evidence type="ECO:0000313" key="3">
    <source>
        <dbReference type="Proteomes" id="UP000838412"/>
    </source>
</evidence>
<dbReference type="OrthoDB" id="10066334at2759"/>
<proteinExistence type="predicted"/>
<accession>A0A8K0ACB8</accession>
<reference evidence="2" key="1">
    <citation type="submission" date="2022-01" db="EMBL/GenBank/DDBJ databases">
        <authorList>
            <person name="Braso-Vives M."/>
        </authorList>
    </citation>
    <scope>NUCLEOTIDE SEQUENCE</scope>
</reference>
<feature type="compositionally biased region" description="Polar residues" evidence="1">
    <location>
        <begin position="523"/>
        <end position="533"/>
    </location>
</feature>
<name>A0A8K0ACB8_BRALA</name>
<keyword evidence="3" id="KW-1185">Reference proteome</keyword>
<feature type="compositionally biased region" description="Polar residues" evidence="1">
    <location>
        <begin position="393"/>
        <end position="408"/>
    </location>
</feature>
<dbReference type="Proteomes" id="UP000838412">
    <property type="component" value="Chromosome 8"/>
</dbReference>